<evidence type="ECO:0000313" key="1">
    <source>
        <dbReference type="EMBL" id="ANS45992.1"/>
    </source>
</evidence>
<dbReference type="Proteomes" id="UP000092743">
    <property type="component" value="Chromosome"/>
</dbReference>
<reference evidence="1 2" key="1">
    <citation type="submission" date="2016-04" db="EMBL/GenBank/DDBJ databases">
        <title>High quality genome of the nematocidal Bacillus thuringiensis MYBT18246.</title>
        <authorList>
            <person name="Hollensteiner J."/>
            <person name="Poehlein A."/>
            <person name="Sproeer C."/>
            <person name="Bunk B."/>
            <person name="Rosenstiel P."/>
            <person name="Schulenburg H."/>
            <person name="Liesegang H."/>
        </authorList>
    </citation>
    <scope>NUCLEOTIDE SEQUENCE [LARGE SCALE GENOMIC DNA]</scope>
    <source>
        <strain evidence="1 2">MYBT18246</strain>
    </source>
</reference>
<organism evidence="1 2">
    <name type="scientific">Bacillus thuringiensis</name>
    <dbReference type="NCBI Taxonomy" id="1428"/>
    <lineage>
        <taxon>Bacteria</taxon>
        <taxon>Bacillati</taxon>
        <taxon>Bacillota</taxon>
        <taxon>Bacilli</taxon>
        <taxon>Bacillales</taxon>
        <taxon>Bacillaceae</taxon>
        <taxon>Bacillus</taxon>
        <taxon>Bacillus cereus group</taxon>
    </lineage>
</organism>
<evidence type="ECO:0000313" key="2">
    <source>
        <dbReference type="Proteomes" id="UP000092743"/>
    </source>
</evidence>
<name>A0A9W3WYK0_BACTU</name>
<sequence length="39" mass="4613">MKLAISYNEMVKEFLGKVEHAHQLKNFHYPQVQKNVILS</sequence>
<dbReference type="AlphaFoldDB" id="A0A9W3WYK0"/>
<proteinExistence type="predicted"/>
<dbReference type="EMBL" id="CP015350">
    <property type="protein sequence ID" value="ANS45992.1"/>
    <property type="molecule type" value="Genomic_DNA"/>
</dbReference>
<accession>A0A9W3WYK0</accession>
<protein>
    <submittedName>
        <fullName evidence="1">Uncharacterized protein</fullName>
    </submittedName>
</protein>
<gene>
    <name evidence="1" type="ORF">BT246_05540</name>
</gene>